<comment type="caution">
    <text evidence="2">The sequence shown here is derived from an EMBL/GenBank/DDBJ whole genome shotgun (WGS) entry which is preliminary data.</text>
</comment>
<reference evidence="2 3" key="1">
    <citation type="submission" date="2023-02" db="EMBL/GenBank/DDBJ databases">
        <title>LHISI_Scaffold_Assembly.</title>
        <authorList>
            <person name="Stuart O.P."/>
            <person name="Cleave R."/>
            <person name="Magrath M.J.L."/>
            <person name="Mikheyev A.S."/>
        </authorList>
    </citation>
    <scope>NUCLEOTIDE SEQUENCE [LARGE SCALE GENOMIC DNA]</scope>
    <source>
        <strain evidence="2">Daus_M_001</strain>
        <tissue evidence="2">Leg muscle</tissue>
    </source>
</reference>
<protein>
    <submittedName>
        <fullName evidence="2">Uncharacterized protein</fullName>
    </submittedName>
</protein>
<sequence length="962" mass="108339">MKKRRNERADGNGKTPRKPAGNRTMFQTTATNIHTAEAFPVARFPAESGSYPRRHSNPVRRYGRRLNLRIPFVRYSCYKVHLPLQPATTQCHRSTIITQASFSRAEEHYGPFRFSSEKLSKHVRKTHFIDTGAHLGISSVYLTAEHGEVPYRNDRIQQLICEDLERVFEKQSSDTHKTPYDRMKRCRERKINIKASERVNVDVFTQNKRPCASRGSAEFTRDLERDPRTCKHTERDRFVYPPVIINPVRPARRAAMFPRPQIKHPYLSVLARRPVISRWPALLLHCPGSVSVAPRRRRRVGQRKLTLAVPYGGHTSYVGKQRYFTTNTFFLRNLGLYCWRLGSWRHGYRRHKYWRRGAGCGRRILACTAGATSTGAVERDAAGESWPVLLAPRLQAPQVLAPWRRMRPANLGLYCLRHGYRRHKYWRRGAGCGRRFLACIAGVMATGATSTGAVEPDAAGESWPVLLAPRLQAPQVLAPWSGMRPAILGLYCWRHGYRRHKYWRRGDGCGRRILACTACATATGATSTGAVERDAAGDSWPVLLASWLQAPQVLAPWSGMRPANLGLYCWRHGYRRHKYWRRGAGCGRRILTCTACATATGATSTGAVERDAAGDSSPVLLASWLQAPQVLAPWSGMRPANLGLYCWRHGYRRHKYWRRGAGCGLRILACTAGATATGATSTGAVERDTAGESWPVLLVPRVLAPKLLARVSAESLIEARYRSQDCTPVQFFARRGDERVDAHVSVAPSAPTLLVLRRAKFLQPVGYLNAVRHHPDRAVCIRSPYSMWALTSRSREPVRWRRVEYGAAPECKSTGEWHQPTRFSHVSDPAGNRTRFALARKTDKPNKVDRCEEFPRVNTADAPSVTCQPWWLSPGPSSPMRVTKKRRTRPCYAQPCPPRILRLHPSLPEPFPASGSCLTVDSLSGRLPLRHTTSEVQELGVPGAPSRDHTPPPLYQRSQPPL</sequence>
<evidence type="ECO:0000313" key="2">
    <source>
        <dbReference type="EMBL" id="KAJ8871057.1"/>
    </source>
</evidence>
<dbReference type="EMBL" id="JARBHB010000012">
    <property type="protein sequence ID" value="KAJ8871057.1"/>
    <property type="molecule type" value="Genomic_DNA"/>
</dbReference>
<organism evidence="2 3">
    <name type="scientific">Dryococelus australis</name>
    <dbReference type="NCBI Taxonomy" id="614101"/>
    <lineage>
        <taxon>Eukaryota</taxon>
        <taxon>Metazoa</taxon>
        <taxon>Ecdysozoa</taxon>
        <taxon>Arthropoda</taxon>
        <taxon>Hexapoda</taxon>
        <taxon>Insecta</taxon>
        <taxon>Pterygota</taxon>
        <taxon>Neoptera</taxon>
        <taxon>Polyneoptera</taxon>
        <taxon>Phasmatodea</taxon>
        <taxon>Verophasmatodea</taxon>
        <taxon>Anareolatae</taxon>
        <taxon>Phasmatidae</taxon>
        <taxon>Eurycanthinae</taxon>
        <taxon>Dryococelus</taxon>
    </lineage>
</organism>
<accession>A0ABQ9GF94</accession>
<feature type="region of interest" description="Disordered" evidence="1">
    <location>
        <begin position="935"/>
        <end position="962"/>
    </location>
</feature>
<evidence type="ECO:0000313" key="3">
    <source>
        <dbReference type="Proteomes" id="UP001159363"/>
    </source>
</evidence>
<proteinExistence type="predicted"/>
<dbReference type="Proteomes" id="UP001159363">
    <property type="component" value="Chromosome 11"/>
</dbReference>
<feature type="region of interest" description="Disordered" evidence="1">
    <location>
        <begin position="1"/>
        <end position="23"/>
    </location>
</feature>
<evidence type="ECO:0000256" key="1">
    <source>
        <dbReference type="SAM" id="MobiDB-lite"/>
    </source>
</evidence>
<gene>
    <name evidence="2" type="ORF">PR048_027361</name>
</gene>
<name>A0ABQ9GF94_9NEOP</name>
<keyword evidence="3" id="KW-1185">Reference proteome</keyword>